<dbReference type="EMBL" id="PCXE01000023">
    <property type="protein sequence ID" value="PIR26467.1"/>
    <property type="molecule type" value="Genomic_DNA"/>
</dbReference>
<reference evidence="1 2" key="1">
    <citation type="submission" date="2017-09" db="EMBL/GenBank/DDBJ databases">
        <title>Depth-based differentiation of microbial function through sediment-hosted aquifers and enrichment of novel symbionts in the deep terrestrial subsurface.</title>
        <authorList>
            <person name="Probst A.J."/>
            <person name="Ladd B."/>
            <person name="Jarett J.K."/>
            <person name="Geller-Mcgrath D.E."/>
            <person name="Sieber C.M."/>
            <person name="Emerson J.B."/>
            <person name="Anantharaman K."/>
            <person name="Thomas B.C."/>
            <person name="Malmstrom R."/>
            <person name="Stieglmeier M."/>
            <person name="Klingl A."/>
            <person name="Woyke T."/>
            <person name="Ryan C.M."/>
            <person name="Banfield J.F."/>
        </authorList>
    </citation>
    <scope>NUCLEOTIDE SEQUENCE [LARGE SCALE GENOMIC DNA]</scope>
    <source>
        <strain evidence="1">CG11_big_fil_rev_8_21_14_0_20_43_10</strain>
    </source>
</reference>
<gene>
    <name evidence="1" type="ORF">COV41_01380</name>
</gene>
<comment type="caution">
    <text evidence="1">The sequence shown here is derived from an EMBL/GenBank/DDBJ whole genome shotgun (WGS) entry which is preliminary data.</text>
</comment>
<dbReference type="AlphaFoldDB" id="A0A2H0PWT5"/>
<evidence type="ECO:0000313" key="2">
    <source>
        <dbReference type="Proteomes" id="UP000236846"/>
    </source>
</evidence>
<sequence length="64" mass="6932">GEISNGAYTNIKNFDIVLLCQSIPYEITICQGPDRNVETQLADLPAMLRIAIVGGPARQGLMPM</sequence>
<accession>A0A2H0PWT5</accession>
<evidence type="ECO:0000313" key="1">
    <source>
        <dbReference type="EMBL" id="PIR26467.1"/>
    </source>
</evidence>
<organism evidence="1 2">
    <name type="scientific">Candidatus Brennerbacteria bacterium CG11_big_fil_rev_8_21_14_0_20_43_10</name>
    <dbReference type="NCBI Taxonomy" id="1974523"/>
    <lineage>
        <taxon>Bacteria</taxon>
        <taxon>Candidatus Brenneribacteriota</taxon>
    </lineage>
</organism>
<feature type="non-terminal residue" evidence="1">
    <location>
        <position position="1"/>
    </location>
</feature>
<name>A0A2H0PWT5_9BACT</name>
<dbReference type="Proteomes" id="UP000236846">
    <property type="component" value="Unassembled WGS sequence"/>
</dbReference>
<protein>
    <submittedName>
        <fullName evidence="1">Uncharacterized protein</fullName>
    </submittedName>
</protein>
<proteinExistence type="predicted"/>